<organism evidence="3">
    <name type="scientific">Blastocystis hominis</name>
    <dbReference type="NCBI Taxonomy" id="12968"/>
    <lineage>
        <taxon>Eukaryota</taxon>
        <taxon>Sar</taxon>
        <taxon>Stramenopiles</taxon>
        <taxon>Bigyra</taxon>
        <taxon>Opalozoa</taxon>
        <taxon>Opalinata</taxon>
        <taxon>Blastocystidae</taxon>
        <taxon>Blastocystis</taxon>
    </lineage>
</organism>
<dbReference type="OrthoDB" id="6123450at2759"/>
<dbReference type="SUPFAM" id="SSF56059">
    <property type="entry name" value="Glutathione synthetase ATP-binding domain-like"/>
    <property type="match status" value="1"/>
</dbReference>
<dbReference type="OMA" id="QQDTYLW"/>
<dbReference type="InterPro" id="IPR002192">
    <property type="entry name" value="PPDK_AMP/ATP-bd"/>
</dbReference>
<dbReference type="Gene3D" id="3.30.470.20">
    <property type="entry name" value="ATP-grasp fold, B domain"/>
    <property type="match status" value="1"/>
</dbReference>
<keyword evidence="4" id="KW-1185">Reference proteome</keyword>
<dbReference type="GO" id="GO:0016301">
    <property type="term" value="F:kinase activity"/>
    <property type="evidence" value="ECO:0007669"/>
    <property type="project" value="InterPro"/>
</dbReference>
<evidence type="ECO:0000256" key="1">
    <source>
        <dbReference type="ARBA" id="ARBA00007837"/>
    </source>
</evidence>
<dbReference type="Pfam" id="PF01326">
    <property type="entry name" value="PPDK_N"/>
    <property type="match status" value="1"/>
</dbReference>
<accession>D8LYL6</accession>
<dbReference type="GeneID" id="24922291"/>
<name>D8LYL6_BLAHO</name>
<evidence type="ECO:0000259" key="2">
    <source>
        <dbReference type="Pfam" id="PF01326"/>
    </source>
</evidence>
<dbReference type="RefSeq" id="XP_012894719.1">
    <property type="nucleotide sequence ID" value="XM_013039265.1"/>
</dbReference>
<dbReference type="EMBL" id="FN668639">
    <property type="protein sequence ID" value="CBK20671.2"/>
    <property type="molecule type" value="Genomic_DNA"/>
</dbReference>
<reference evidence="3" key="1">
    <citation type="submission" date="2010-02" db="EMBL/GenBank/DDBJ databases">
        <title>Sequencing and annotation of the Blastocystis hominis genome.</title>
        <authorList>
            <person name="Wincker P."/>
        </authorList>
    </citation>
    <scope>NUCLEOTIDE SEQUENCE</scope>
    <source>
        <strain evidence="3">Singapore isolate B</strain>
    </source>
</reference>
<comment type="similarity">
    <text evidence="1">Belongs to the PEP-utilizing enzyme family.</text>
</comment>
<dbReference type="InParanoid" id="D8LYL6"/>
<dbReference type="PANTHER" id="PTHR43615:SF1">
    <property type="entry name" value="PPDK_N DOMAIN-CONTAINING PROTEIN"/>
    <property type="match status" value="1"/>
</dbReference>
<dbReference type="InterPro" id="IPR013815">
    <property type="entry name" value="ATP_grasp_subdomain_1"/>
</dbReference>
<dbReference type="Proteomes" id="UP000008312">
    <property type="component" value="Unassembled WGS sequence"/>
</dbReference>
<protein>
    <recommendedName>
        <fullName evidence="2">Pyruvate phosphate dikinase AMP/ATP-binding domain-containing protein</fullName>
    </recommendedName>
</protein>
<evidence type="ECO:0000313" key="4">
    <source>
        <dbReference type="Proteomes" id="UP000008312"/>
    </source>
</evidence>
<dbReference type="AlphaFoldDB" id="D8LYL6"/>
<sequence>MDDFVEIYGGSGNETLELVGGKGKNLIVLAKRGFCVPSGFVVKSSVFNAFASRNSIFENISEESTQVIENCEQILEKIDNSPLDTIAVDCISRLLNEIKETSATSPLVAVRSSGVNEDLDDASFAGMNETILNVECSVDPVCAAIKECWKSLYCKQAVTYRQQLGFPVYDVSMAVVIQVMIPSDISGVVFTADPQSGSRGWLVINGVQGMGEALVSGQVDTDYWIIRKSFMGREKKIIESRIGSQAFKLCSNYPNPGTHRVDLSAEEGKRPCLTEELLFEVASTAQEIEKQYGKPMDIEFTFYQNKLYILQARPITNLGEVPPRNLDSTFF</sequence>
<gene>
    <name evidence="3" type="ORF">GSBLH_T00006166001</name>
</gene>
<dbReference type="PANTHER" id="PTHR43615">
    <property type="entry name" value="PHOSPHOENOLPYRUVATE SYNTHASE-RELATED"/>
    <property type="match status" value="1"/>
</dbReference>
<dbReference type="Gene3D" id="3.30.1490.20">
    <property type="entry name" value="ATP-grasp fold, A domain"/>
    <property type="match status" value="1"/>
</dbReference>
<feature type="domain" description="Pyruvate phosphate dikinase AMP/ATP-binding" evidence="2">
    <location>
        <begin position="17"/>
        <end position="320"/>
    </location>
</feature>
<dbReference type="GO" id="GO:0005524">
    <property type="term" value="F:ATP binding"/>
    <property type="evidence" value="ECO:0007669"/>
    <property type="project" value="InterPro"/>
</dbReference>
<proteinExistence type="inferred from homology"/>
<dbReference type="InterPro" id="IPR051549">
    <property type="entry name" value="PEP_Utilizing_Enz"/>
</dbReference>
<evidence type="ECO:0000313" key="3">
    <source>
        <dbReference type="EMBL" id="CBK20671.2"/>
    </source>
</evidence>